<dbReference type="InterPro" id="IPR050343">
    <property type="entry name" value="RsuA_PseudoU_synthase"/>
</dbReference>
<sequence length="243" mass="27437">MPLERLQKFLSRCGVASRRQAERLIREGKVRVNGQVVTELGLKIDPERDRVQVEGRRVRPVTPVTLVLHKPSGYVSSTKDPQGRRVVTELVPKHYGRLYPVGRLDYDATGLMLLTNDGELAQRLMHPKYQMPRTYRVTAKGFMADESLSRLAAGLTLNGRKVPAAVTLVKRQTDKTVLELTVWEGRYHLVKRLLEKVGHPVMKLKRLAFGPLKLGRLPRGACRPLTPRERAELLEAARTSQPG</sequence>
<dbReference type="NCBIfam" id="TIGR00093">
    <property type="entry name" value="pseudouridine synthase"/>
    <property type="match status" value="1"/>
</dbReference>
<protein>
    <recommendedName>
        <fullName evidence="4">Pseudouridine synthase</fullName>
        <ecNumber evidence="4">5.4.99.-</ecNumber>
    </recommendedName>
</protein>
<dbReference type="PANTHER" id="PTHR47683">
    <property type="entry name" value="PSEUDOURIDINE SYNTHASE FAMILY PROTEIN-RELATED"/>
    <property type="match status" value="1"/>
</dbReference>
<dbReference type="CDD" id="cd00165">
    <property type="entry name" value="S4"/>
    <property type="match status" value="1"/>
</dbReference>
<dbReference type="SUPFAM" id="SSF55120">
    <property type="entry name" value="Pseudouridine synthase"/>
    <property type="match status" value="1"/>
</dbReference>
<feature type="domain" description="RNA-binding S4" evidence="5">
    <location>
        <begin position="4"/>
        <end position="63"/>
    </location>
</feature>
<dbReference type="InterPro" id="IPR020103">
    <property type="entry name" value="PsdUridine_synth_cat_dom_sf"/>
</dbReference>
<dbReference type="PROSITE" id="PS01149">
    <property type="entry name" value="PSI_RSU"/>
    <property type="match status" value="1"/>
</dbReference>
<dbReference type="SMART" id="SM00363">
    <property type="entry name" value="S4"/>
    <property type="match status" value="1"/>
</dbReference>
<dbReference type="Gene3D" id="3.10.290.10">
    <property type="entry name" value="RNA-binding S4 domain"/>
    <property type="match status" value="1"/>
</dbReference>
<evidence type="ECO:0000256" key="3">
    <source>
        <dbReference type="PROSITE-ProRule" id="PRU00182"/>
    </source>
</evidence>
<keyword evidence="2 4" id="KW-0413">Isomerase</keyword>
<dbReference type="PANTHER" id="PTHR47683:SF2">
    <property type="entry name" value="RNA-BINDING S4 DOMAIN-CONTAINING PROTEIN"/>
    <property type="match status" value="1"/>
</dbReference>
<dbReference type="GO" id="GO:0000455">
    <property type="term" value="P:enzyme-directed rRNA pseudouridine synthesis"/>
    <property type="evidence" value="ECO:0007669"/>
    <property type="project" value="UniProtKB-ARBA"/>
</dbReference>
<evidence type="ECO:0000256" key="4">
    <source>
        <dbReference type="RuleBase" id="RU003887"/>
    </source>
</evidence>
<comment type="similarity">
    <text evidence="1 4">Belongs to the pseudouridine synthase RsuA family.</text>
</comment>
<dbReference type="InterPro" id="IPR042092">
    <property type="entry name" value="PsdUridine_s_RsuA/RluB/E/F_cat"/>
</dbReference>
<dbReference type="CDD" id="cd02870">
    <property type="entry name" value="PseudoU_synth_RsuA_like"/>
    <property type="match status" value="1"/>
</dbReference>
<dbReference type="Pfam" id="PF00849">
    <property type="entry name" value="PseudoU_synth_2"/>
    <property type="match status" value="1"/>
</dbReference>
<dbReference type="PROSITE" id="PS50889">
    <property type="entry name" value="S4"/>
    <property type="match status" value="1"/>
</dbReference>
<dbReference type="AlphaFoldDB" id="A0A7C3WU36"/>
<dbReference type="InterPro" id="IPR002942">
    <property type="entry name" value="S4_RNA-bd"/>
</dbReference>
<dbReference type="Pfam" id="PF01479">
    <property type="entry name" value="S4"/>
    <property type="match status" value="1"/>
</dbReference>
<dbReference type="InterPro" id="IPR036986">
    <property type="entry name" value="S4_RNA-bd_sf"/>
</dbReference>
<proteinExistence type="inferred from homology"/>
<organism evidence="6">
    <name type="scientific">Desulfobacca acetoxidans</name>
    <dbReference type="NCBI Taxonomy" id="60893"/>
    <lineage>
        <taxon>Bacteria</taxon>
        <taxon>Pseudomonadati</taxon>
        <taxon>Thermodesulfobacteriota</taxon>
        <taxon>Desulfobaccia</taxon>
        <taxon>Desulfobaccales</taxon>
        <taxon>Desulfobaccaceae</taxon>
        <taxon>Desulfobacca</taxon>
    </lineage>
</organism>
<dbReference type="GO" id="GO:0003723">
    <property type="term" value="F:RNA binding"/>
    <property type="evidence" value="ECO:0007669"/>
    <property type="project" value="UniProtKB-KW"/>
</dbReference>
<keyword evidence="3" id="KW-0694">RNA-binding</keyword>
<evidence type="ECO:0000313" key="6">
    <source>
        <dbReference type="EMBL" id="HGB15397.1"/>
    </source>
</evidence>
<dbReference type="EC" id="5.4.99.-" evidence="4"/>
<evidence type="ECO:0000259" key="5">
    <source>
        <dbReference type="SMART" id="SM00363"/>
    </source>
</evidence>
<dbReference type="EMBL" id="DTHB01000053">
    <property type="protein sequence ID" value="HGB15397.1"/>
    <property type="molecule type" value="Genomic_DNA"/>
</dbReference>
<dbReference type="SUPFAM" id="SSF55174">
    <property type="entry name" value="Alpha-L RNA-binding motif"/>
    <property type="match status" value="1"/>
</dbReference>
<dbReference type="InterPro" id="IPR000748">
    <property type="entry name" value="PsdUridine_synth_RsuA/RluB/E/F"/>
</dbReference>
<dbReference type="InterPro" id="IPR018496">
    <property type="entry name" value="PsdUridine_synth_RsuA/RluB_CS"/>
</dbReference>
<dbReference type="Gene3D" id="3.30.70.1560">
    <property type="entry name" value="Alpha-L RNA-binding motif"/>
    <property type="match status" value="1"/>
</dbReference>
<dbReference type="InterPro" id="IPR020094">
    <property type="entry name" value="TruA/RsuA/RluB/E/F_N"/>
</dbReference>
<comment type="caution">
    <text evidence="6">The sequence shown here is derived from an EMBL/GenBank/DDBJ whole genome shotgun (WGS) entry which is preliminary data.</text>
</comment>
<evidence type="ECO:0000256" key="2">
    <source>
        <dbReference type="ARBA" id="ARBA00023235"/>
    </source>
</evidence>
<evidence type="ECO:0000256" key="1">
    <source>
        <dbReference type="ARBA" id="ARBA00008348"/>
    </source>
</evidence>
<dbReference type="GO" id="GO:0120159">
    <property type="term" value="F:rRNA pseudouridine synthase activity"/>
    <property type="evidence" value="ECO:0007669"/>
    <property type="project" value="UniProtKB-ARBA"/>
</dbReference>
<name>A0A7C3WU36_9BACT</name>
<dbReference type="InterPro" id="IPR006145">
    <property type="entry name" value="PsdUridine_synth_RsuA/RluA"/>
</dbReference>
<gene>
    <name evidence="6" type="ORF">ENV62_09200</name>
</gene>
<accession>A0A7C3WU36</accession>
<dbReference type="FunFam" id="3.10.290.10:FF:000003">
    <property type="entry name" value="Pseudouridine synthase"/>
    <property type="match status" value="1"/>
</dbReference>
<reference evidence="6" key="1">
    <citation type="journal article" date="2020" name="mSystems">
        <title>Genome- and Community-Level Interaction Insights into Carbon Utilization and Element Cycling Functions of Hydrothermarchaeota in Hydrothermal Sediment.</title>
        <authorList>
            <person name="Zhou Z."/>
            <person name="Liu Y."/>
            <person name="Xu W."/>
            <person name="Pan J."/>
            <person name="Luo Z.H."/>
            <person name="Li M."/>
        </authorList>
    </citation>
    <scope>NUCLEOTIDE SEQUENCE [LARGE SCALE GENOMIC DNA]</scope>
    <source>
        <strain evidence="6">SpSt-776</strain>
    </source>
</reference>
<dbReference type="Gene3D" id="3.30.70.580">
    <property type="entry name" value="Pseudouridine synthase I, catalytic domain, N-terminal subdomain"/>
    <property type="match status" value="1"/>
</dbReference>